<evidence type="ECO:0000313" key="1">
    <source>
        <dbReference type="EMBL" id="EPY36307.1"/>
    </source>
</evidence>
<comment type="caution">
    <text evidence="1">The sequence shown here is derived from an EMBL/GenBank/DDBJ whole genome shotgun (WGS) entry which is preliminary data.</text>
</comment>
<reference evidence="1 2" key="1">
    <citation type="journal article" date="2013" name="PLoS ONE">
        <title>Predicting the Proteins of Angomonas deanei, Strigomonas culicis and Their Respective Endosymbionts Reveals New Aspects of the Trypanosomatidae Family.</title>
        <authorList>
            <person name="Motta M.C."/>
            <person name="Martins A.C."/>
            <person name="de Souza S.S."/>
            <person name="Catta-Preta C.M."/>
            <person name="Silva R."/>
            <person name="Klein C.C."/>
            <person name="de Almeida L.G."/>
            <person name="de Lima Cunha O."/>
            <person name="Ciapina L.P."/>
            <person name="Brocchi M."/>
            <person name="Colabardini A.C."/>
            <person name="de Araujo Lima B."/>
            <person name="Machado C.R."/>
            <person name="de Almeida Soares C.M."/>
            <person name="Probst C.M."/>
            <person name="de Menezes C.B."/>
            <person name="Thompson C.E."/>
            <person name="Bartholomeu D.C."/>
            <person name="Gradia D.F."/>
            <person name="Pavoni D.P."/>
            <person name="Grisard E.C."/>
            <person name="Fantinatti-Garboggini F."/>
            <person name="Marchini F.K."/>
            <person name="Rodrigues-Luiz G.F."/>
            <person name="Wagner G."/>
            <person name="Goldman G.H."/>
            <person name="Fietto J.L."/>
            <person name="Elias M.C."/>
            <person name="Goldman M.H."/>
            <person name="Sagot M.F."/>
            <person name="Pereira M."/>
            <person name="Stoco P.H."/>
            <person name="de Mendonca-Neto R.P."/>
            <person name="Teixeira S.M."/>
            <person name="Maciel T.E."/>
            <person name="de Oliveira Mendes T.A."/>
            <person name="Urmenyi T.P."/>
            <person name="de Souza W."/>
            <person name="Schenkman S."/>
            <person name="de Vasconcelos A.T."/>
        </authorList>
    </citation>
    <scope>NUCLEOTIDE SEQUENCE [LARGE SCALE GENOMIC DNA]</scope>
</reference>
<protein>
    <submittedName>
        <fullName evidence="1">Uncharacterized protein</fullName>
    </submittedName>
</protein>
<keyword evidence="2" id="KW-1185">Reference proteome</keyword>
<evidence type="ECO:0000313" key="2">
    <source>
        <dbReference type="Proteomes" id="UP000015354"/>
    </source>
</evidence>
<accession>S9UZL7</accession>
<sequence length="187" mass="20807">MHPHLTGMSGRRTEQDRCRGRQFSSFIFFSRSTSWRSRSAIISSTCACLSSSRFTLSNEEVSFTLTPKAAAKRSADLLFSSFCSRRCVSTAASISARYISSHSFSTRSSSTPAAKALLTVEEDLQPDGADRLVDRQPPLEVVVLLLCALLQQRVHGRREQRVVRFGRAELGELRDVDVRLTPLHEAA</sequence>
<organism evidence="1 2">
    <name type="scientific">Strigomonas culicis</name>
    <dbReference type="NCBI Taxonomy" id="28005"/>
    <lineage>
        <taxon>Eukaryota</taxon>
        <taxon>Discoba</taxon>
        <taxon>Euglenozoa</taxon>
        <taxon>Kinetoplastea</taxon>
        <taxon>Metakinetoplastina</taxon>
        <taxon>Trypanosomatida</taxon>
        <taxon>Trypanosomatidae</taxon>
        <taxon>Strigomonadinae</taxon>
        <taxon>Strigomonas</taxon>
    </lineage>
</organism>
<dbReference type="EMBL" id="ATMH01000651">
    <property type="protein sequence ID" value="EPY36307.1"/>
    <property type="molecule type" value="Genomic_DNA"/>
</dbReference>
<proteinExistence type="predicted"/>
<name>S9UZL7_9TRYP</name>
<dbReference type="Proteomes" id="UP000015354">
    <property type="component" value="Unassembled WGS sequence"/>
</dbReference>
<gene>
    <name evidence="1" type="ORF">STCU_00651</name>
</gene>
<dbReference type="AlphaFoldDB" id="S9UZL7"/>